<reference evidence="5" key="2">
    <citation type="submission" date="2020-09" db="EMBL/GenBank/DDBJ databases">
        <authorList>
            <person name="Sun Q."/>
            <person name="Sedlacek I."/>
        </authorList>
    </citation>
    <scope>NUCLEOTIDE SEQUENCE</scope>
    <source>
        <strain evidence="5">CCM 8606</strain>
    </source>
</reference>
<keyword evidence="3" id="KW-0067">ATP-binding</keyword>
<dbReference type="PANTHER" id="PTHR32039:SF7">
    <property type="entry name" value="COMPETENCE PROTEIN COMM"/>
    <property type="match status" value="1"/>
</dbReference>
<dbReference type="Pfam" id="PF01078">
    <property type="entry name" value="Mg_chelatase"/>
    <property type="match status" value="1"/>
</dbReference>
<evidence type="ECO:0000256" key="3">
    <source>
        <dbReference type="ARBA" id="ARBA00022840"/>
    </source>
</evidence>
<dbReference type="InterPro" id="IPR004482">
    <property type="entry name" value="Mg_chelat-rel"/>
</dbReference>
<accession>A0A8J3EXZ7</accession>
<evidence type="ECO:0000259" key="4">
    <source>
        <dbReference type="PROSITE" id="PS50051"/>
    </source>
</evidence>
<keyword evidence="2" id="KW-0547">Nucleotide-binding</keyword>
<dbReference type="NCBIfam" id="TIGR00368">
    <property type="entry name" value="YifB family Mg chelatase-like AAA ATPase"/>
    <property type="match status" value="1"/>
</dbReference>
<dbReference type="InterPro" id="IPR025158">
    <property type="entry name" value="Mg_chelat-rel_C"/>
</dbReference>
<dbReference type="SMART" id="SM00382">
    <property type="entry name" value="AAA"/>
    <property type="match status" value="1"/>
</dbReference>
<dbReference type="InterPro" id="IPR014721">
    <property type="entry name" value="Ribsml_uS5_D2-typ_fold_subgr"/>
</dbReference>
<dbReference type="InterPro" id="IPR000523">
    <property type="entry name" value="Mg_chelatse_chII-like_cat_dom"/>
</dbReference>
<keyword evidence="6" id="KW-1185">Reference proteome</keyword>
<evidence type="ECO:0000313" key="6">
    <source>
        <dbReference type="Proteomes" id="UP000619536"/>
    </source>
</evidence>
<dbReference type="PROSITE" id="PS50051">
    <property type="entry name" value="MCM_2"/>
    <property type="match status" value="1"/>
</dbReference>
<feature type="domain" description="MCM C-terminal AAA(+) ATPase" evidence="4">
    <location>
        <begin position="318"/>
        <end position="413"/>
    </location>
</feature>
<dbReference type="Gene3D" id="3.30.230.10">
    <property type="match status" value="1"/>
</dbReference>
<dbReference type="CDD" id="cd00009">
    <property type="entry name" value="AAA"/>
    <property type="match status" value="1"/>
</dbReference>
<dbReference type="Proteomes" id="UP000619536">
    <property type="component" value="Unassembled WGS sequence"/>
</dbReference>
<dbReference type="InterPro" id="IPR045006">
    <property type="entry name" value="CHLI-like"/>
</dbReference>
<dbReference type="InterPro" id="IPR027417">
    <property type="entry name" value="P-loop_NTPase"/>
</dbReference>
<sequence length="530" mass="57379">MTTARTKIGSSLSIGLTGIQAYLLTMQTSIHAGLPQFAIIGLPDTALQEARERVRSAVTATGLPWPSARITVNLSPASVPKTGSGHDLAITLSILAAQGLVPPTLIEHVVALGELNLDGRVLPIAGILPMLLFAKTHHITHALVPAANLAEARLVPEIRAIGIEHLRDLIDLLRIGSASAQRRYSIDQLCDQYLERAVHSRPTLSGDNTDMHSQLQGDMVDVIGQTQAKHALVIAAAGGHHMMMVGPPGTGKSMLASRFSTILPPLSTQQQLEVASIRSLAGTLGQFGISNIPPFEAPHHTASAASLVGGGAGIARPGAVTRAHHGVLFLDEAPEFQPRVLQTIREPLETGQITVARAKMSTTFPAHIQLILAANPCPCGYDWGNGRRCSCSPREKSRYFNRLSGPILDRIDIQIEVPQESLFVPSPEQPQETSHILRERVCEARNRAQYRYRELGWSCNGQASGQWLREYTPRHALLPIIEALDQERVSLRGADRALRLAWTIADLRHADKPTIDDIAAGLSLRTRIHA</sequence>
<reference evidence="5" key="1">
    <citation type="journal article" date="2014" name="Int. J. Syst. Evol. Microbiol.">
        <title>Complete genome sequence of Corynebacterium casei LMG S-19264T (=DSM 44701T), isolated from a smear-ripened cheese.</title>
        <authorList>
            <consortium name="US DOE Joint Genome Institute (JGI-PGF)"/>
            <person name="Walter F."/>
            <person name="Albersmeier A."/>
            <person name="Kalinowski J."/>
            <person name="Ruckert C."/>
        </authorList>
    </citation>
    <scope>NUCLEOTIDE SEQUENCE</scope>
    <source>
        <strain evidence="5">CCM 8606</strain>
    </source>
</reference>
<dbReference type="PANTHER" id="PTHR32039">
    <property type="entry name" value="MAGNESIUM-CHELATASE SUBUNIT CHLI"/>
    <property type="match status" value="1"/>
</dbReference>
<evidence type="ECO:0000256" key="1">
    <source>
        <dbReference type="ARBA" id="ARBA00006354"/>
    </source>
</evidence>
<dbReference type="Gene3D" id="3.40.50.300">
    <property type="entry name" value="P-loop containing nucleotide triphosphate hydrolases"/>
    <property type="match status" value="1"/>
</dbReference>
<protein>
    <submittedName>
        <fullName evidence="5">ATP-dependent protease</fullName>
    </submittedName>
</protein>
<dbReference type="Pfam" id="PF13335">
    <property type="entry name" value="Mg_chelatase_C"/>
    <property type="match status" value="1"/>
</dbReference>
<dbReference type="EMBL" id="BMDH01000001">
    <property type="protein sequence ID" value="GGI12796.1"/>
    <property type="molecule type" value="Genomic_DNA"/>
</dbReference>
<organism evidence="5 6">
    <name type="scientific">Galliscardovia ingluviei</name>
    <dbReference type="NCBI Taxonomy" id="1769422"/>
    <lineage>
        <taxon>Bacteria</taxon>
        <taxon>Bacillati</taxon>
        <taxon>Actinomycetota</taxon>
        <taxon>Actinomycetes</taxon>
        <taxon>Bifidobacteriales</taxon>
        <taxon>Bifidobacteriaceae</taxon>
        <taxon>Galliscardovia</taxon>
    </lineage>
</organism>
<dbReference type="RefSeq" id="WP_188354457.1">
    <property type="nucleotide sequence ID" value="NZ_BMDH01000001.1"/>
</dbReference>
<dbReference type="GO" id="GO:0008233">
    <property type="term" value="F:peptidase activity"/>
    <property type="evidence" value="ECO:0007669"/>
    <property type="project" value="UniProtKB-KW"/>
</dbReference>
<comment type="caution">
    <text evidence="5">The sequence shown here is derived from an EMBL/GenBank/DDBJ whole genome shotgun (WGS) entry which is preliminary data.</text>
</comment>
<comment type="similarity">
    <text evidence="1">Belongs to the Mg-chelatase subunits D/I family. ComM subfamily.</text>
</comment>
<name>A0A8J3EXZ7_9BIFI</name>
<dbReference type="PRINTS" id="PR01657">
    <property type="entry name" value="MCMFAMILY"/>
</dbReference>
<gene>
    <name evidence="5" type="primary">comM</name>
    <name evidence="5" type="ORF">GCM10007377_02750</name>
</gene>
<dbReference type="AlphaFoldDB" id="A0A8J3EXZ7"/>
<dbReference type="SUPFAM" id="SSF52540">
    <property type="entry name" value="P-loop containing nucleoside triphosphate hydrolases"/>
    <property type="match status" value="1"/>
</dbReference>
<dbReference type="GO" id="GO:0006508">
    <property type="term" value="P:proteolysis"/>
    <property type="evidence" value="ECO:0007669"/>
    <property type="project" value="UniProtKB-KW"/>
</dbReference>
<evidence type="ECO:0000313" key="5">
    <source>
        <dbReference type="EMBL" id="GGI12796.1"/>
    </source>
</evidence>
<dbReference type="InterPro" id="IPR020568">
    <property type="entry name" value="Ribosomal_Su5_D2-typ_SF"/>
</dbReference>
<dbReference type="InterPro" id="IPR003593">
    <property type="entry name" value="AAA+_ATPase"/>
</dbReference>
<dbReference type="InterPro" id="IPR001208">
    <property type="entry name" value="MCM_dom"/>
</dbReference>
<dbReference type="Pfam" id="PF13541">
    <property type="entry name" value="ChlI"/>
    <property type="match status" value="1"/>
</dbReference>
<proteinExistence type="inferred from homology"/>
<keyword evidence="5" id="KW-0645">Protease</keyword>
<dbReference type="SUPFAM" id="SSF54211">
    <property type="entry name" value="Ribosomal protein S5 domain 2-like"/>
    <property type="match status" value="1"/>
</dbReference>
<dbReference type="GO" id="GO:0003677">
    <property type="term" value="F:DNA binding"/>
    <property type="evidence" value="ECO:0007669"/>
    <property type="project" value="InterPro"/>
</dbReference>
<dbReference type="GO" id="GO:0005524">
    <property type="term" value="F:ATP binding"/>
    <property type="evidence" value="ECO:0007669"/>
    <property type="project" value="UniProtKB-KW"/>
</dbReference>
<keyword evidence="5" id="KW-0378">Hydrolase</keyword>
<evidence type="ECO:0000256" key="2">
    <source>
        <dbReference type="ARBA" id="ARBA00022741"/>
    </source>
</evidence>